<sequence length="804" mass="90451">MAGIDTAPDLNSSRRSQDDTATLIPHCGNLDDSNRRGTKTTRFKDDAEVVEITLDVQRDSVAIEGVRAVADGGHSGGFDGLSVESPSSTRSGKLASKLRQVTNGLKLKSTSNRTPQSQLGKNMRKRVLNRTKTGAAVALRGLQFVTAKVGHDGWPAVEKRFNHLQVDGVLLRSRFGKCIGMEGSDEFALQVFDSLARKRGIVKEVLSKDELKDFWEQLSDQGFDNRLRTFFDMFVIFVLVSFSMFAILVDKNADGRITAEEVKEIITLSASANKLSKLKERADEYTALIMEELDPNNLGYIELEDLEALLLQSPSQAAARSTTHSSKLSKALSMKLASNKDTGPFYHYWQEFLYFVEENWKRIWVMTLWLSICISLFIWKFIQYRNRAVFHIMGYCVTTAKGAAETLKFNMALVLFPVCRNTITWIRSKTKIGAIIPFNDNINFHKVIAAGVAVGVALHAGHFYHCQTWMYLAVPVVLYVSERIIRLFRSHDAVRIQKVAVYPGNVLALYMSKPPGFRYRSGQYLFINCHAVSPYEWHPFSITSAPGDDYLSVHIRTRGDWTSRLRTVFSEACRPPAEGESGLLRADLSRGVNESNARFPKLLIDGPYGAPAQDYQEYDVLLLIGLGIGATPLISIVKDVLNHIQQGGSVAGTEPESSGRAKKRPFMTKRAYFYWVTREEGSFEWFRGVMNEVADKDTDGVIELHNHCSSVYEESDARSALIVMLQELQHAKKGVDILSGTKVKTHFARPNWRSVFKHVAVNHENQRVGVFYCGEPVLVPQLRQLSADFTHKTNTKFEFHKENF</sequence>
<keyword evidence="9" id="KW-0521">NADP</keyword>
<comment type="caution">
    <text evidence="17">The sequence shown here is derived from an EMBL/GenBank/DDBJ whole genome shotgun (WGS) entry which is preliminary data.</text>
</comment>
<keyword evidence="3" id="KW-0575">Peroxidase</keyword>
<dbReference type="GO" id="GO:0016174">
    <property type="term" value="F:NAD(P)H oxidase H2O2-forming activity"/>
    <property type="evidence" value="ECO:0007669"/>
    <property type="project" value="TreeGrafter"/>
</dbReference>
<dbReference type="PANTHER" id="PTHR11972:SF64">
    <property type="entry name" value="RESPIRATORY BURST OXIDASE HOMOLOG PROTEIN B"/>
    <property type="match status" value="1"/>
</dbReference>
<dbReference type="AlphaFoldDB" id="A0AAV5FAF2"/>
<dbReference type="PROSITE" id="PS00018">
    <property type="entry name" value="EF_HAND_1"/>
    <property type="match status" value="1"/>
</dbReference>
<evidence type="ECO:0000256" key="13">
    <source>
        <dbReference type="SAM" id="MobiDB-lite"/>
    </source>
</evidence>
<dbReference type="PROSITE" id="PS50222">
    <property type="entry name" value="EF_HAND_2"/>
    <property type="match status" value="1"/>
</dbReference>
<organism evidence="17 18">
    <name type="scientific">Eleusine coracana subsp. coracana</name>
    <dbReference type="NCBI Taxonomy" id="191504"/>
    <lineage>
        <taxon>Eukaryota</taxon>
        <taxon>Viridiplantae</taxon>
        <taxon>Streptophyta</taxon>
        <taxon>Embryophyta</taxon>
        <taxon>Tracheophyta</taxon>
        <taxon>Spermatophyta</taxon>
        <taxon>Magnoliopsida</taxon>
        <taxon>Liliopsida</taxon>
        <taxon>Poales</taxon>
        <taxon>Poaceae</taxon>
        <taxon>PACMAD clade</taxon>
        <taxon>Chloridoideae</taxon>
        <taxon>Cynodonteae</taxon>
        <taxon>Eleusininae</taxon>
        <taxon>Eleusine</taxon>
    </lineage>
</organism>
<keyword evidence="10 14" id="KW-1133">Transmembrane helix</keyword>
<evidence type="ECO:0000256" key="6">
    <source>
        <dbReference type="ARBA" id="ARBA00022723"/>
    </source>
</evidence>
<dbReference type="Gene3D" id="3.40.50.80">
    <property type="entry name" value="Nucleotide-binding domain of ferredoxin-NADP reductase (FNR) module"/>
    <property type="match status" value="1"/>
</dbReference>
<evidence type="ECO:0000256" key="4">
    <source>
        <dbReference type="ARBA" id="ARBA00022630"/>
    </source>
</evidence>
<dbReference type="InterPro" id="IPR011992">
    <property type="entry name" value="EF-hand-dom_pair"/>
</dbReference>
<keyword evidence="7" id="KW-0274">FAD</keyword>
<dbReference type="Pfam" id="PF08022">
    <property type="entry name" value="FAD_binding_8"/>
    <property type="match status" value="1"/>
</dbReference>
<dbReference type="FunFam" id="3.40.50.80:FF:000034">
    <property type="entry name" value="Respiratory burst oxidase homolog protein B"/>
    <property type="match status" value="1"/>
</dbReference>
<proteinExistence type="inferred from homology"/>
<evidence type="ECO:0000256" key="2">
    <source>
        <dbReference type="ARBA" id="ARBA00007975"/>
    </source>
</evidence>
<reference evidence="17" key="1">
    <citation type="journal article" date="2018" name="DNA Res.">
        <title>Multiple hybrid de novo genome assembly of finger millet, an orphan allotetraploid crop.</title>
        <authorList>
            <person name="Hatakeyama M."/>
            <person name="Aluri S."/>
            <person name="Balachadran M.T."/>
            <person name="Sivarajan S.R."/>
            <person name="Patrignani A."/>
            <person name="Gruter S."/>
            <person name="Poveda L."/>
            <person name="Shimizu-Inatsugi R."/>
            <person name="Baeten J."/>
            <person name="Francoijs K.J."/>
            <person name="Nataraja K.N."/>
            <person name="Reddy Y.A.N."/>
            <person name="Phadnis S."/>
            <person name="Ravikumar R.L."/>
            <person name="Schlapbach R."/>
            <person name="Sreeman S.M."/>
            <person name="Shimizu K.K."/>
        </authorList>
    </citation>
    <scope>NUCLEOTIDE SEQUENCE</scope>
</reference>
<evidence type="ECO:0000256" key="7">
    <source>
        <dbReference type="ARBA" id="ARBA00022827"/>
    </source>
</evidence>
<keyword evidence="11" id="KW-0560">Oxidoreductase</keyword>
<dbReference type="InterPro" id="IPR039261">
    <property type="entry name" value="FNR_nucleotide-bd"/>
</dbReference>
<dbReference type="Proteomes" id="UP001054889">
    <property type="component" value="Unassembled WGS sequence"/>
</dbReference>
<name>A0AAV5FAF2_ELECO</name>
<dbReference type="InterPro" id="IPR017927">
    <property type="entry name" value="FAD-bd_FR_type"/>
</dbReference>
<dbReference type="InterPro" id="IPR000778">
    <property type="entry name" value="Cyt_b245_heavy_chain"/>
</dbReference>
<evidence type="ECO:0000256" key="14">
    <source>
        <dbReference type="SAM" id="Phobius"/>
    </source>
</evidence>
<keyword evidence="18" id="KW-1185">Reference proteome</keyword>
<evidence type="ECO:0000256" key="1">
    <source>
        <dbReference type="ARBA" id="ARBA00004141"/>
    </source>
</evidence>
<dbReference type="Pfam" id="PF08030">
    <property type="entry name" value="NAD_binding_6"/>
    <property type="match status" value="1"/>
</dbReference>
<evidence type="ECO:0000256" key="5">
    <source>
        <dbReference type="ARBA" id="ARBA00022692"/>
    </source>
</evidence>
<dbReference type="GO" id="GO:0004601">
    <property type="term" value="F:peroxidase activity"/>
    <property type="evidence" value="ECO:0007669"/>
    <property type="project" value="UniProtKB-KW"/>
</dbReference>
<keyword evidence="6" id="KW-0479">Metal-binding</keyword>
<keyword evidence="4" id="KW-0285">Flavoprotein</keyword>
<evidence type="ECO:0000259" key="16">
    <source>
        <dbReference type="PROSITE" id="PS51384"/>
    </source>
</evidence>
<dbReference type="CDD" id="cd06186">
    <property type="entry name" value="NOX_Duox_like_FAD_NADP"/>
    <property type="match status" value="1"/>
</dbReference>
<comment type="subcellular location">
    <subcellularLocation>
        <location evidence="1">Membrane</location>
        <topology evidence="1">Multi-pass membrane protein</topology>
    </subcellularLocation>
</comment>
<dbReference type="PRINTS" id="PR00466">
    <property type="entry name" value="GP91PHOX"/>
</dbReference>
<dbReference type="InterPro" id="IPR002048">
    <property type="entry name" value="EF_hand_dom"/>
</dbReference>
<dbReference type="PANTHER" id="PTHR11972">
    <property type="entry name" value="NADPH OXIDASE"/>
    <property type="match status" value="1"/>
</dbReference>
<evidence type="ECO:0000256" key="12">
    <source>
        <dbReference type="ARBA" id="ARBA00023136"/>
    </source>
</evidence>
<dbReference type="InterPro" id="IPR018247">
    <property type="entry name" value="EF_Hand_1_Ca_BS"/>
</dbReference>
<gene>
    <name evidence="17" type="primary">gb20365</name>
    <name evidence="17" type="ORF">PR202_gb20365</name>
</gene>
<evidence type="ECO:0000256" key="11">
    <source>
        <dbReference type="ARBA" id="ARBA00023002"/>
    </source>
</evidence>
<keyword evidence="8" id="KW-0106">Calcium</keyword>
<dbReference type="Gene3D" id="2.40.30.10">
    <property type="entry name" value="Translation factors"/>
    <property type="match status" value="1"/>
</dbReference>
<dbReference type="GO" id="GO:0005886">
    <property type="term" value="C:plasma membrane"/>
    <property type="evidence" value="ECO:0007669"/>
    <property type="project" value="TreeGrafter"/>
</dbReference>
<protein>
    <submittedName>
        <fullName evidence="17">Uncharacterized protein</fullName>
    </submittedName>
</protein>
<keyword evidence="12 14" id="KW-0472">Membrane</keyword>
<dbReference type="Pfam" id="PF08414">
    <property type="entry name" value="NADPH_Ox"/>
    <property type="match status" value="1"/>
</dbReference>
<evidence type="ECO:0000256" key="10">
    <source>
        <dbReference type="ARBA" id="ARBA00022989"/>
    </source>
</evidence>
<dbReference type="PROSITE" id="PS51384">
    <property type="entry name" value="FAD_FR"/>
    <property type="match status" value="1"/>
</dbReference>
<dbReference type="Gene3D" id="1.10.238.10">
    <property type="entry name" value="EF-hand"/>
    <property type="match status" value="2"/>
</dbReference>
<dbReference type="InterPro" id="IPR013623">
    <property type="entry name" value="NADPH_Ox"/>
</dbReference>
<dbReference type="InterPro" id="IPR017938">
    <property type="entry name" value="Riboflavin_synthase-like_b-brl"/>
</dbReference>
<dbReference type="InterPro" id="IPR050369">
    <property type="entry name" value="RBOH/FRE"/>
</dbReference>
<dbReference type="GO" id="GO:0005509">
    <property type="term" value="F:calcium ion binding"/>
    <property type="evidence" value="ECO:0007669"/>
    <property type="project" value="InterPro"/>
</dbReference>
<dbReference type="SUPFAM" id="SSF47473">
    <property type="entry name" value="EF-hand"/>
    <property type="match status" value="1"/>
</dbReference>
<evidence type="ECO:0000313" key="17">
    <source>
        <dbReference type="EMBL" id="GJN31910.1"/>
    </source>
</evidence>
<comment type="similarity">
    <text evidence="2">Belongs to the RBOH (TC 5.B.1.3) family.</text>
</comment>
<dbReference type="EMBL" id="BQKI01000083">
    <property type="protein sequence ID" value="GJN31910.1"/>
    <property type="molecule type" value="Genomic_DNA"/>
</dbReference>
<dbReference type="SUPFAM" id="SSF63380">
    <property type="entry name" value="Riboflavin synthase domain-like"/>
    <property type="match status" value="1"/>
</dbReference>
<dbReference type="InterPro" id="IPR013121">
    <property type="entry name" value="Fe_red_NAD-bd_6"/>
</dbReference>
<dbReference type="FunFam" id="2.40.30.10:FF:000019">
    <property type="entry name" value="Respiratory burst oxidase homolog A"/>
    <property type="match status" value="1"/>
</dbReference>
<accession>A0AAV5FAF2</accession>
<feature type="transmembrane region" description="Helical" evidence="14">
    <location>
        <begin position="230"/>
        <end position="249"/>
    </location>
</feature>
<evidence type="ECO:0000313" key="18">
    <source>
        <dbReference type="Proteomes" id="UP001054889"/>
    </source>
</evidence>
<keyword evidence="5 14" id="KW-0812">Transmembrane</keyword>
<feature type="region of interest" description="Disordered" evidence="13">
    <location>
        <begin position="74"/>
        <end position="93"/>
    </location>
</feature>
<evidence type="ECO:0000259" key="15">
    <source>
        <dbReference type="PROSITE" id="PS50222"/>
    </source>
</evidence>
<feature type="transmembrane region" description="Helical" evidence="14">
    <location>
        <begin position="363"/>
        <end position="382"/>
    </location>
</feature>
<evidence type="ECO:0000256" key="8">
    <source>
        <dbReference type="ARBA" id="ARBA00022837"/>
    </source>
</evidence>
<dbReference type="SUPFAM" id="SSF52343">
    <property type="entry name" value="Ferredoxin reductase-like, C-terminal NADP-linked domain"/>
    <property type="match status" value="1"/>
</dbReference>
<dbReference type="InterPro" id="IPR013112">
    <property type="entry name" value="FAD-bd_8"/>
</dbReference>
<evidence type="ECO:0000256" key="9">
    <source>
        <dbReference type="ARBA" id="ARBA00022857"/>
    </source>
</evidence>
<evidence type="ECO:0000256" key="3">
    <source>
        <dbReference type="ARBA" id="ARBA00022559"/>
    </source>
</evidence>
<feature type="domain" description="FAD-binding FR-type" evidence="16">
    <location>
        <begin position="486"/>
        <end position="614"/>
    </location>
</feature>
<reference evidence="17" key="2">
    <citation type="submission" date="2021-12" db="EMBL/GenBank/DDBJ databases">
        <title>Resequencing data analysis of finger millet.</title>
        <authorList>
            <person name="Hatakeyama M."/>
            <person name="Aluri S."/>
            <person name="Balachadran M.T."/>
            <person name="Sivarajan S.R."/>
            <person name="Poveda L."/>
            <person name="Shimizu-Inatsugi R."/>
            <person name="Schlapbach R."/>
            <person name="Sreeman S.M."/>
            <person name="Shimizu K.K."/>
        </authorList>
    </citation>
    <scope>NUCLEOTIDE SEQUENCE</scope>
</reference>
<feature type="domain" description="EF-hand" evidence="15">
    <location>
        <begin position="248"/>
        <end position="272"/>
    </location>
</feature>
<feature type="region of interest" description="Disordered" evidence="13">
    <location>
        <begin position="1"/>
        <end position="39"/>
    </location>
</feature>